<protein>
    <submittedName>
        <fullName evidence="2">Uncharacterized protein</fullName>
    </submittedName>
</protein>
<accession>A0A9W6VI82</accession>
<reference evidence="2" key="1">
    <citation type="submission" date="2023-03" db="EMBL/GenBank/DDBJ databases">
        <title>Amycolatopsis taiwanensis NBRC 103393.</title>
        <authorList>
            <person name="Ichikawa N."/>
            <person name="Sato H."/>
            <person name="Tonouchi N."/>
        </authorList>
    </citation>
    <scope>NUCLEOTIDE SEQUENCE</scope>
    <source>
        <strain evidence="2">NBRC 103393</strain>
    </source>
</reference>
<dbReference type="EMBL" id="BSTI01000008">
    <property type="protein sequence ID" value="GLY67236.1"/>
    <property type="molecule type" value="Genomic_DNA"/>
</dbReference>
<sequence>MRHTSDGGVAWAGGRPNSSASRHLKDGGEAQFYTLNNQVVAERNTSTGLSWMLPDNQNATYATLNADNLAVAQRWQDPFYHGADVPSLIDILNNGLDASKAAASYTDGPGGFFVATHASDAEFFAVRNGSGAVIKVKISDGAMTQLRDAGAVQRAIPTGPKSPTFAGEEFHIPTSAFDLFNQLRASGEITVSP</sequence>
<proteinExistence type="predicted"/>
<gene>
    <name evidence="2" type="ORF">Atai01_38550</name>
</gene>
<dbReference type="Proteomes" id="UP001165136">
    <property type="component" value="Unassembled WGS sequence"/>
</dbReference>
<evidence type="ECO:0000313" key="2">
    <source>
        <dbReference type="EMBL" id="GLY67236.1"/>
    </source>
</evidence>
<dbReference type="RefSeq" id="WP_285487706.1">
    <property type="nucleotide sequence ID" value="NZ_BSTI01000008.1"/>
</dbReference>
<organism evidence="2 3">
    <name type="scientific">Amycolatopsis taiwanensis</name>
    <dbReference type="NCBI Taxonomy" id="342230"/>
    <lineage>
        <taxon>Bacteria</taxon>
        <taxon>Bacillati</taxon>
        <taxon>Actinomycetota</taxon>
        <taxon>Actinomycetes</taxon>
        <taxon>Pseudonocardiales</taxon>
        <taxon>Pseudonocardiaceae</taxon>
        <taxon>Amycolatopsis</taxon>
    </lineage>
</organism>
<name>A0A9W6VI82_9PSEU</name>
<evidence type="ECO:0000313" key="3">
    <source>
        <dbReference type="Proteomes" id="UP001165136"/>
    </source>
</evidence>
<dbReference type="AlphaFoldDB" id="A0A9W6VI82"/>
<feature type="region of interest" description="Disordered" evidence="1">
    <location>
        <begin position="1"/>
        <end position="24"/>
    </location>
</feature>
<comment type="caution">
    <text evidence="2">The sequence shown here is derived from an EMBL/GenBank/DDBJ whole genome shotgun (WGS) entry which is preliminary data.</text>
</comment>
<evidence type="ECO:0000256" key="1">
    <source>
        <dbReference type="SAM" id="MobiDB-lite"/>
    </source>
</evidence>
<keyword evidence="3" id="KW-1185">Reference proteome</keyword>